<dbReference type="AlphaFoldDB" id="A0A0U3E787"/>
<evidence type="ECO:0000313" key="1">
    <source>
        <dbReference type="EMBL" id="ALT69879.1"/>
    </source>
</evidence>
<gene>
    <name evidence="1" type="ORF">sm9_2123</name>
</gene>
<dbReference type="OrthoDB" id="385240at2157"/>
<name>A0A0U3E787_9EURY</name>
<protein>
    <submittedName>
        <fullName evidence="1">Uncharacterized protein</fullName>
    </submittedName>
</protein>
<proteinExistence type="predicted"/>
<dbReference type="EMBL" id="CP011266">
    <property type="protein sequence ID" value="ALT69879.1"/>
    <property type="molecule type" value="Genomic_DNA"/>
</dbReference>
<organism evidence="1 2">
    <name type="scientific">Methanobrevibacter millerae</name>
    <dbReference type="NCBI Taxonomy" id="230361"/>
    <lineage>
        <taxon>Archaea</taxon>
        <taxon>Methanobacteriati</taxon>
        <taxon>Methanobacteriota</taxon>
        <taxon>Methanomada group</taxon>
        <taxon>Methanobacteria</taxon>
        <taxon>Methanobacteriales</taxon>
        <taxon>Methanobacteriaceae</taxon>
        <taxon>Methanobrevibacter</taxon>
    </lineage>
</organism>
<keyword evidence="2" id="KW-1185">Reference proteome</keyword>
<reference evidence="1 2" key="1">
    <citation type="submission" date="2015-04" db="EMBL/GenBank/DDBJ databases">
        <title>The complete genome sequence of the rumen methanogen Methanobrevibacter millerae SM9.</title>
        <authorList>
            <person name="Leahy S.C."/>
            <person name="Kelly W.J."/>
            <person name="Pacheco D.M."/>
            <person name="Li D."/>
            <person name="Altermann E."/>
            <person name="Attwood G.T."/>
        </authorList>
    </citation>
    <scope>NUCLEOTIDE SEQUENCE [LARGE SCALE GENOMIC DNA]</scope>
    <source>
        <strain evidence="1 2">SM9</strain>
    </source>
</reference>
<accession>A0A0U3E787</accession>
<dbReference type="PATRIC" id="fig|230361.4.peg.2195"/>
<evidence type="ECO:0000313" key="2">
    <source>
        <dbReference type="Proteomes" id="UP000067738"/>
    </source>
</evidence>
<dbReference type="KEGG" id="mmil:sm9_2123"/>
<dbReference type="GeneID" id="26737081"/>
<dbReference type="Proteomes" id="UP000067738">
    <property type="component" value="Chromosome"/>
</dbReference>
<sequence length="73" mass="8667">MAHQNIDKFFKVSAILFGQQFVDAFGLNYNIIRLYRNELNSLNGKNYFTDLVFETREGILLNFEFQDVKIKKK</sequence>
<dbReference type="RefSeq" id="WP_058740089.1">
    <property type="nucleotide sequence ID" value="NZ_CP011266.1"/>
</dbReference>